<proteinExistence type="inferred from homology"/>
<evidence type="ECO:0000313" key="13">
    <source>
        <dbReference type="Proteomes" id="UP000241769"/>
    </source>
</evidence>
<dbReference type="Pfam" id="PF18517">
    <property type="entry name" value="LZ3wCH"/>
    <property type="match status" value="1"/>
</dbReference>
<evidence type="ECO:0000256" key="6">
    <source>
        <dbReference type="ARBA" id="ARBA00023242"/>
    </source>
</evidence>
<dbReference type="GO" id="GO:0120231">
    <property type="term" value="C:DNA recombinase auxiliary factor complex"/>
    <property type="evidence" value="ECO:0007669"/>
    <property type="project" value="TreeGrafter"/>
</dbReference>
<evidence type="ECO:0000259" key="11">
    <source>
        <dbReference type="Pfam" id="PF18517"/>
    </source>
</evidence>
<dbReference type="GO" id="GO:0120230">
    <property type="term" value="F:recombinase activator activity"/>
    <property type="evidence" value="ECO:0007669"/>
    <property type="project" value="TreeGrafter"/>
</dbReference>
<dbReference type="InterPro" id="IPR010776">
    <property type="entry name" value="Hop2_WH_dom"/>
</dbReference>
<evidence type="ECO:0000256" key="8">
    <source>
        <dbReference type="SAM" id="Coils"/>
    </source>
</evidence>
<dbReference type="STRING" id="1890364.A0A2P6P0K0"/>
<dbReference type="InterPro" id="IPR040661">
    <property type="entry name" value="LZ3wCH"/>
</dbReference>
<sequence>MAKGDDKKEKKAKVTDKEAQKMVLEYMEQQNRPYNAQIITDNLRGAVGKAQATKVLDALVDSGQLTVKEAGKQKIYWRTQEDSAEPRDIQGLDSKIASMKQELTVLNDEVKDLSTNLKNITSLPTDKEADSRIAAAEALTLNSLQNKDLKARLDAIKNNAKPVSDAQKKKIEKEYETSKGTWRKRKRMAKNIIDTIGEGTGKKYKECKEEIGFEDDDDFGGVNPDDDLTTKMRTGK</sequence>
<dbReference type="OrthoDB" id="272266at2759"/>
<feature type="coiled-coil region" evidence="8">
    <location>
        <begin position="89"/>
        <end position="116"/>
    </location>
</feature>
<keyword evidence="7" id="KW-0469">Meiosis</keyword>
<evidence type="ECO:0000313" key="12">
    <source>
        <dbReference type="EMBL" id="PRP89718.1"/>
    </source>
</evidence>
<evidence type="ECO:0000256" key="7">
    <source>
        <dbReference type="ARBA" id="ARBA00023254"/>
    </source>
</evidence>
<dbReference type="GO" id="GO:0000709">
    <property type="term" value="P:meiotic joint molecule formation"/>
    <property type="evidence" value="ECO:0007669"/>
    <property type="project" value="TreeGrafter"/>
</dbReference>
<dbReference type="InParanoid" id="A0A2P6P0K0"/>
<evidence type="ECO:0000256" key="4">
    <source>
        <dbReference type="ARBA" id="ARBA00023054"/>
    </source>
</evidence>
<evidence type="ECO:0000256" key="2">
    <source>
        <dbReference type="ARBA" id="ARBA00007922"/>
    </source>
</evidence>
<reference evidence="12 13" key="1">
    <citation type="journal article" date="2018" name="Genome Biol. Evol.">
        <title>Multiple Roots of Fruiting Body Formation in Amoebozoa.</title>
        <authorList>
            <person name="Hillmann F."/>
            <person name="Forbes G."/>
            <person name="Novohradska S."/>
            <person name="Ferling I."/>
            <person name="Riege K."/>
            <person name="Groth M."/>
            <person name="Westermann M."/>
            <person name="Marz M."/>
            <person name="Spaller T."/>
            <person name="Winckler T."/>
            <person name="Schaap P."/>
            <person name="Glockner G."/>
        </authorList>
    </citation>
    <scope>NUCLEOTIDE SEQUENCE [LARGE SCALE GENOMIC DNA]</scope>
    <source>
        <strain evidence="12 13">Jena</strain>
    </source>
</reference>
<dbReference type="EMBL" id="MDYQ01000001">
    <property type="protein sequence ID" value="PRP89718.1"/>
    <property type="molecule type" value="Genomic_DNA"/>
</dbReference>
<dbReference type="AlphaFoldDB" id="A0A2P6P0K0"/>
<feature type="domain" description="Leucine zipper with capping helix" evidence="11">
    <location>
        <begin position="164"/>
        <end position="220"/>
    </location>
</feature>
<keyword evidence="12" id="KW-0675">Receptor</keyword>
<keyword evidence="13" id="KW-1185">Reference proteome</keyword>
<evidence type="ECO:0000256" key="1">
    <source>
        <dbReference type="ARBA" id="ARBA00004123"/>
    </source>
</evidence>
<organism evidence="12 13">
    <name type="scientific">Planoprotostelium fungivorum</name>
    <dbReference type="NCBI Taxonomy" id="1890364"/>
    <lineage>
        <taxon>Eukaryota</taxon>
        <taxon>Amoebozoa</taxon>
        <taxon>Evosea</taxon>
        <taxon>Variosea</taxon>
        <taxon>Cavosteliida</taxon>
        <taxon>Cavosteliaceae</taxon>
        <taxon>Planoprotostelium</taxon>
    </lineage>
</organism>
<keyword evidence="4 8" id="KW-0175">Coiled coil</keyword>
<accession>A0A2P6P0K0</accession>
<keyword evidence="5" id="KW-0233">DNA recombination</keyword>
<dbReference type="PANTHER" id="PTHR15938:SF0">
    <property type="entry name" value="HOMOLOGOUS-PAIRING PROTEIN 2 HOMOLOG"/>
    <property type="match status" value="1"/>
</dbReference>
<feature type="compositionally biased region" description="Acidic residues" evidence="9">
    <location>
        <begin position="215"/>
        <end position="227"/>
    </location>
</feature>
<evidence type="ECO:0000259" key="10">
    <source>
        <dbReference type="Pfam" id="PF07106"/>
    </source>
</evidence>
<dbReference type="Gene3D" id="1.10.10.10">
    <property type="entry name" value="Winged helix-like DNA-binding domain superfamily/Winged helix DNA-binding domain"/>
    <property type="match status" value="1"/>
</dbReference>
<dbReference type="PANTHER" id="PTHR15938">
    <property type="entry name" value="TBP-1 INTERACTING PROTEIN"/>
    <property type="match status" value="1"/>
</dbReference>
<dbReference type="Pfam" id="PF07106">
    <property type="entry name" value="WHD_TBPIP"/>
    <property type="match status" value="1"/>
</dbReference>
<comment type="caution">
    <text evidence="12">The sequence shown here is derived from an EMBL/GenBank/DDBJ whole genome shotgun (WGS) entry which is preliminary data.</text>
</comment>
<comment type="subcellular location">
    <subcellularLocation>
        <location evidence="1">Nucleus</location>
    </subcellularLocation>
</comment>
<evidence type="ECO:0000256" key="9">
    <source>
        <dbReference type="SAM" id="MobiDB-lite"/>
    </source>
</evidence>
<dbReference type="Proteomes" id="UP000241769">
    <property type="component" value="Unassembled WGS sequence"/>
</dbReference>
<evidence type="ECO:0000256" key="3">
    <source>
        <dbReference type="ARBA" id="ARBA00016093"/>
    </source>
</evidence>
<dbReference type="GO" id="GO:0007129">
    <property type="term" value="P:homologous chromosome pairing at meiosis"/>
    <property type="evidence" value="ECO:0007669"/>
    <property type="project" value="TreeGrafter"/>
</dbReference>
<dbReference type="GO" id="GO:0003690">
    <property type="term" value="F:double-stranded DNA binding"/>
    <property type="evidence" value="ECO:0007669"/>
    <property type="project" value="TreeGrafter"/>
</dbReference>
<keyword evidence="6" id="KW-0539">Nucleus</keyword>
<dbReference type="FunCoup" id="A0A2P6P0K0">
    <property type="interactions" value="80"/>
</dbReference>
<evidence type="ECO:0000256" key="5">
    <source>
        <dbReference type="ARBA" id="ARBA00023172"/>
    </source>
</evidence>
<dbReference type="GO" id="GO:0010774">
    <property type="term" value="P:meiotic strand invasion involved in reciprocal meiotic recombination"/>
    <property type="evidence" value="ECO:0007669"/>
    <property type="project" value="TreeGrafter"/>
</dbReference>
<feature type="region of interest" description="Disordered" evidence="9">
    <location>
        <begin position="215"/>
        <end position="236"/>
    </location>
</feature>
<dbReference type="InterPro" id="IPR036388">
    <property type="entry name" value="WH-like_DNA-bd_sf"/>
</dbReference>
<dbReference type="GO" id="GO:0000794">
    <property type="term" value="C:condensed nuclear chromosome"/>
    <property type="evidence" value="ECO:0007669"/>
    <property type="project" value="TreeGrafter"/>
</dbReference>
<comment type="similarity">
    <text evidence="2">Belongs to the HOP2 family.</text>
</comment>
<protein>
    <recommendedName>
        <fullName evidence="3">Homologous-pairing protein 2 homolog</fullName>
    </recommendedName>
</protein>
<name>A0A2P6P0K0_9EUKA</name>
<feature type="domain" description="Homologous-pairing protein 2 winged helix" evidence="10">
    <location>
        <begin position="18"/>
        <end position="77"/>
    </location>
</feature>
<gene>
    <name evidence="12" type="ORF">PROFUN_00060</name>
</gene>